<evidence type="ECO:0000256" key="8">
    <source>
        <dbReference type="SAM" id="Coils"/>
    </source>
</evidence>
<dbReference type="SUPFAM" id="SSF57959">
    <property type="entry name" value="Leucine zipper domain"/>
    <property type="match status" value="1"/>
</dbReference>
<keyword evidence="3" id="KW-0805">Transcription regulation</keyword>
<evidence type="ECO:0000256" key="4">
    <source>
        <dbReference type="ARBA" id="ARBA00023125"/>
    </source>
</evidence>
<reference evidence="11" key="2">
    <citation type="submission" date="2021-01" db="EMBL/GenBank/DDBJ databases">
        <authorList>
            <person name="Schikora-Tamarit M.A."/>
        </authorList>
    </citation>
    <scope>NUCLEOTIDE SEQUENCE</scope>
    <source>
        <strain evidence="11">CBS2887</strain>
    </source>
</reference>
<comment type="similarity">
    <text evidence="2">Belongs to the bZIP family.</text>
</comment>
<dbReference type="GO" id="GO:0045944">
    <property type="term" value="P:positive regulation of transcription by RNA polymerase II"/>
    <property type="evidence" value="ECO:0007669"/>
    <property type="project" value="InterPro"/>
</dbReference>
<dbReference type="InterPro" id="IPR046347">
    <property type="entry name" value="bZIP_sf"/>
</dbReference>
<sequence length="319" mass="35735">MSETAAAIPTNFKTALPPRKRAKTKEEKEQRRIERILRNRKAAHASREKKRRHVEFLESYVNDMESQLELYKSLNAKLLDQFYKAGEDSNVDSLVAKVQSLPDLSEKKLAHTTSNSADDEEDEDEEEQEQEQDQEDEVATKGRKANKSMGLPSAKRAKTSAIKIESSPVPTIPKFELPDTPESYQSPSSSSTHGFSRSNSIVSFQGDAASSQLIKKEDIEGDFSFFAPSSSDRDENRYSLDISNHDGTSLASSPLAVPDLDLELLPSSMGSNNTHEKLFTDDIDQLNQHACFTFDNEFVFDELRNPEAITPVLHTVCCQ</sequence>
<evidence type="ECO:0000256" key="1">
    <source>
        <dbReference type="ARBA" id="ARBA00004123"/>
    </source>
</evidence>
<keyword evidence="4" id="KW-0238">DNA-binding</keyword>
<dbReference type="PANTHER" id="PTHR46714:SF6">
    <property type="entry name" value="TRANSCRIPTIONAL ACTIVATOR HAC1"/>
    <property type="match status" value="1"/>
</dbReference>
<evidence type="ECO:0000313" key="11">
    <source>
        <dbReference type="EMBL" id="KAH3687468.1"/>
    </source>
</evidence>
<protein>
    <recommendedName>
        <fullName evidence="10">BZIP domain-containing protein</fullName>
    </recommendedName>
</protein>
<evidence type="ECO:0000256" key="6">
    <source>
        <dbReference type="ARBA" id="ARBA00023230"/>
    </source>
</evidence>
<dbReference type="SMART" id="SM00338">
    <property type="entry name" value="BRLZ"/>
    <property type="match status" value="1"/>
</dbReference>
<proteinExistence type="inferred from homology"/>
<reference evidence="11" key="1">
    <citation type="journal article" date="2021" name="Open Biol.">
        <title>Shared evolutionary footprints suggest mitochondrial oxidative damage underlies multiple complex I losses in fungi.</title>
        <authorList>
            <person name="Schikora-Tamarit M.A."/>
            <person name="Marcet-Houben M."/>
            <person name="Nosek J."/>
            <person name="Gabaldon T."/>
        </authorList>
    </citation>
    <scope>NUCLEOTIDE SEQUENCE</scope>
    <source>
        <strain evidence="11">CBS2887</strain>
    </source>
</reference>
<dbReference type="Proteomes" id="UP000774326">
    <property type="component" value="Unassembled WGS sequence"/>
</dbReference>
<dbReference type="GO" id="GO:0005634">
    <property type="term" value="C:nucleus"/>
    <property type="evidence" value="ECO:0007669"/>
    <property type="project" value="UniProtKB-SubCell"/>
</dbReference>
<dbReference type="EMBL" id="JAEUBG010000835">
    <property type="protein sequence ID" value="KAH3687468.1"/>
    <property type="molecule type" value="Genomic_DNA"/>
</dbReference>
<organism evidence="11 12">
    <name type="scientific">Wickerhamomyces pijperi</name>
    <name type="common">Yeast</name>
    <name type="synonym">Pichia pijperi</name>
    <dbReference type="NCBI Taxonomy" id="599730"/>
    <lineage>
        <taxon>Eukaryota</taxon>
        <taxon>Fungi</taxon>
        <taxon>Dikarya</taxon>
        <taxon>Ascomycota</taxon>
        <taxon>Saccharomycotina</taxon>
        <taxon>Saccharomycetes</taxon>
        <taxon>Phaffomycetales</taxon>
        <taxon>Wickerhamomycetaceae</taxon>
        <taxon>Wickerhamomyces</taxon>
    </lineage>
</organism>
<dbReference type="OrthoDB" id="674948at2759"/>
<keyword evidence="8" id="KW-0175">Coiled coil</keyword>
<dbReference type="GO" id="GO:0006986">
    <property type="term" value="P:response to unfolded protein"/>
    <property type="evidence" value="ECO:0007669"/>
    <property type="project" value="UniProtKB-KW"/>
</dbReference>
<evidence type="ECO:0000256" key="5">
    <source>
        <dbReference type="ARBA" id="ARBA00023163"/>
    </source>
</evidence>
<dbReference type="AlphaFoldDB" id="A0A9P8TPS6"/>
<name>A0A9P8TPS6_WICPI</name>
<dbReference type="PROSITE" id="PS00036">
    <property type="entry name" value="BZIP_BASIC"/>
    <property type="match status" value="1"/>
</dbReference>
<comment type="caution">
    <text evidence="11">The sequence shown here is derived from an EMBL/GenBank/DDBJ whole genome shotgun (WGS) entry which is preliminary data.</text>
</comment>
<accession>A0A9P8TPS6</accession>
<keyword evidence="7" id="KW-0539">Nucleus</keyword>
<feature type="domain" description="BZIP" evidence="10">
    <location>
        <begin position="35"/>
        <end position="49"/>
    </location>
</feature>
<evidence type="ECO:0000256" key="7">
    <source>
        <dbReference type="ARBA" id="ARBA00023242"/>
    </source>
</evidence>
<dbReference type="GO" id="GO:0000981">
    <property type="term" value="F:DNA-binding transcription factor activity, RNA polymerase II-specific"/>
    <property type="evidence" value="ECO:0007669"/>
    <property type="project" value="InterPro"/>
</dbReference>
<gene>
    <name evidence="11" type="ORF">WICPIJ_001578</name>
</gene>
<feature type="region of interest" description="Disordered" evidence="9">
    <location>
        <begin position="106"/>
        <end position="197"/>
    </location>
</feature>
<keyword evidence="5" id="KW-0804">Transcription</keyword>
<evidence type="ECO:0000259" key="10">
    <source>
        <dbReference type="PROSITE" id="PS00036"/>
    </source>
</evidence>
<evidence type="ECO:0000256" key="3">
    <source>
        <dbReference type="ARBA" id="ARBA00023015"/>
    </source>
</evidence>
<feature type="compositionally biased region" description="Acidic residues" evidence="9">
    <location>
        <begin position="117"/>
        <end position="137"/>
    </location>
</feature>
<keyword evidence="6" id="KW-0834">Unfolded protein response</keyword>
<dbReference type="InterPro" id="IPR044280">
    <property type="entry name" value="Hac1/HY5"/>
</dbReference>
<keyword evidence="12" id="KW-1185">Reference proteome</keyword>
<feature type="coiled-coil region" evidence="8">
    <location>
        <begin position="19"/>
        <end position="81"/>
    </location>
</feature>
<evidence type="ECO:0000256" key="2">
    <source>
        <dbReference type="ARBA" id="ARBA00007163"/>
    </source>
</evidence>
<dbReference type="CDD" id="cd14710">
    <property type="entry name" value="bZIP_HAC1-like"/>
    <property type="match status" value="1"/>
</dbReference>
<dbReference type="PANTHER" id="PTHR46714">
    <property type="entry name" value="TRANSCRIPTIONAL ACTIVATOR HAC1"/>
    <property type="match status" value="1"/>
</dbReference>
<dbReference type="InterPro" id="IPR004827">
    <property type="entry name" value="bZIP"/>
</dbReference>
<dbReference type="GO" id="GO:0003677">
    <property type="term" value="F:DNA binding"/>
    <property type="evidence" value="ECO:0007669"/>
    <property type="project" value="UniProtKB-KW"/>
</dbReference>
<evidence type="ECO:0000256" key="9">
    <source>
        <dbReference type="SAM" id="MobiDB-lite"/>
    </source>
</evidence>
<comment type="subcellular location">
    <subcellularLocation>
        <location evidence="1">Nucleus</location>
    </subcellularLocation>
</comment>
<evidence type="ECO:0000313" key="12">
    <source>
        <dbReference type="Proteomes" id="UP000774326"/>
    </source>
</evidence>
<dbReference type="Gene3D" id="1.20.5.170">
    <property type="match status" value="1"/>
</dbReference>